<comment type="caution">
    <text evidence="4">The sequence shown here is derived from an EMBL/GenBank/DDBJ whole genome shotgun (WGS) entry which is preliminary data.</text>
</comment>
<evidence type="ECO:0000256" key="1">
    <source>
        <dbReference type="ARBA" id="ARBA00023125"/>
    </source>
</evidence>
<dbReference type="EMBL" id="BPRB01000326">
    <property type="protein sequence ID" value="GJE62450.1"/>
    <property type="molecule type" value="Genomic_DNA"/>
</dbReference>
<dbReference type="InterPro" id="IPR025722">
    <property type="entry name" value="TetR"/>
</dbReference>
<sequence>MAAGAAQAGEEPKGRRPATRARILQACRLLFNERGPASVTTAEIAAHVGINEGNLYYHFQRKEQILEALFAEFEARLERVATAHAAPDTAGRRYGPYLAGWFTLMWEWRFFYRDGGTIFRLAPALRARLKTVSDAGQDHVRQALAGMQEAGLLRASPDEAESLIVNAWIVSAYWIDYLRSRRGITEVRRDHLDWGAAQVASLFRPYLTETGLAQAGIG</sequence>
<dbReference type="Pfam" id="PF00440">
    <property type="entry name" value="TetR_N"/>
    <property type="match status" value="1"/>
</dbReference>
<evidence type="ECO:0000259" key="3">
    <source>
        <dbReference type="PROSITE" id="PS50977"/>
    </source>
</evidence>
<dbReference type="PROSITE" id="PS50977">
    <property type="entry name" value="HTH_TETR_2"/>
    <property type="match status" value="1"/>
</dbReference>
<dbReference type="RefSeq" id="WP_238185085.1">
    <property type="nucleotide sequence ID" value="NZ_BPRB01000326.1"/>
</dbReference>
<proteinExistence type="predicted"/>
<gene>
    <name evidence="4" type="primary">slmA_2</name>
    <name evidence="4" type="ORF">MPOCJGCO_4583</name>
</gene>
<dbReference type="PRINTS" id="PR00455">
    <property type="entry name" value="HTHTETR"/>
</dbReference>
<dbReference type="SUPFAM" id="SSF46689">
    <property type="entry name" value="Homeodomain-like"/>
    <property type="match status" value="1"/>
</dbReference>
<dbReference type="InterPro" id="IPR050109">
    <property type="entry name" value="HTH-type_TetR-like_transc_reg"/>
</dbReference>
<dbReference type="Proteomes" id="UP001055057">
    <property type="component" value="Unassembled WGS sequence"/>
</dbReference>
<dbReference type="InterPro" id="IPR009057">
    <property type="entry name" value="Homeodomain-like_sf"/>
</dbReference>
<keyword evidence="5" id="KW-1185">Reference proteome</keyword>
<feature type="DNA-binding region" description="H-T-H motif" evidence="2">
    <location>
        <begin position="40"/>
        <end position="59"/>
    </location>
</feature>
<reference evidence="4" key="1">
    <citation type="journal article" date="2021" name="Front. Microbiol.">
        <title>Comprehensive Comparative Genomics and Phenotyping of Methylobacterium Species.</title>
        <authorList>
            <person name="Alessa O."/>
            <person name="Ogura Y."/>
            <person name="Fujitani Y."/>
            <person name="Takami H."/>
            <person name="Hayashi T."/>
            <person name="Sahin N."/>
            <person name="Tani A."/>
        </authorList>
    </citation>
    <scope>NUCLEOTIDE SEQUENCE</scope>
    <source>
        <strain evidence="4">DSM 23632</strain>
    </source>
</reference>
<dbReference type="InterPro" id="IPR001647">
    <property type="entry name" value="HTH_TetR"/>
</dbReference>
<dbReference type="Pfam" id="PF13972">
    <property type="entry name" value="TetR"/>
    <property type="match status" value="1"/>
</dbReference>
<organism evidence="4 5">
    <name type="scientific">Methylobacterium trifolii</name>
    <dbReference type="NCBI Taxonomy" id="1003092"/>
    <lineage>
        <taxon>Bacteria</taxon>
        <taxon>Pseudomonadati</taxon>
        <taxon>Pseudomonadota</taxon>
        <taxon>Alphaproteobacteria</taxon>
        <taxon>Hyphomicrobiales</taxon>
        <taxon>Methylobacteriaceae</taxon>
        <taxon>Methylobacterium</taxon>
    </lineage>
</organism>
<evidence type="ECO:0000256" key="2">
    <source>
        <dbReference type="PROSITE-ProRule" id="PRU00335"/>
    </source>
</evidence>
<feature type="domain" description="HTH tetR-type" evidence="3">
    <location>
        <begin position="17"/>
        <end position="77"/>
    </location>
</feature>
<evidence type="ECO:0000313" key="5">
    <source>
        <dbReference type="Proteomes" id="UP001055057"/>
    </source>
</evidence>
<accession>A0ABQ4U9N8</accession>
<dbReference type="Gene3D" id="1.10.357.10">
    <property type="entry name" value="Tetracycline Repressor, domain 2"/>
    <property type="match status" value="1"/>
</dbReference>
<reference evidence="4" key="2">
    <citation type="submission" date="2021-08" db="EMBL/GenBank/DDBJ databases">
        <authorList>
            <person name="Tani A."/>
            <person name="Ola A."/>
            <person name="Ogura Y."/>
            <person name="Katsura K."/>
            <person name="Hayashi T."/>
        </authorList>
    </citation>
    <scope>NUCLEOTIDE SEQUENCE</scope>
    <source>
        <strain evidence="4">DSM 23632</strain>
    </source>
</reference>
<protein>
    <submittedName>
        <fullName evidence="4">Nucleoid occlusion factor SlmA</fullName>
    </submittedName>
</protein>
<evidence type="ECO:0000313" key="4">
    <source>
        <dbReference type="EMBL" id="GJE62450.1"/>
    </source>
</evidence>
<name>A0ABQ4U9N8_9HYPH</name>
<dbReference type="PANTHER" id="PTHR30055:SF223">
    <property type="entry name" value="HTH-TYPE TRANSCRIPTIONAL REGULATOR UIDR"/>
    <property type="match status" value="1"/>
</dbReference>
<dbReference type="PANTHER" id="PTHR30055">
    <property type="entry name" value="HTH-TYPE TRANSCRIPTIONAL REGULATOR RUTR"/>
    <property type="match status" value="1"/>
</dbReference>
<keyword evidence="1 2" id="KW-0238">DNA-binding</keyword>